<dbReference type="Proteomes" id="UP001519272">
    <property type="component" value="Unassembled WGS sequence"/>
</dbReference>
<protein>
    <submittedName>
        <fullName evidence="1">Uncharacterized protein</fullName>
    </submittedName>
</protein>
<accession>A0ABS4FSD0</accession>
<sequence length="287" mass="33890">MRFIEAIQKYQQTGDSVVFTIIRDAMSIDYMNSQTGMKFEKPEMYVAFRCLRLLRGFLATIKYTLTDYGLHSSRDTPEHIFSEFSAAIKGWTGIDLTVENFTEHEDYLSRYLPTFNDLRRAYERIIGVRPTLWQLFTEEIVEENWIELQKALEYAIRRVDTSRSEREIVRYINSATRTAYYRNQFEGMRRVRRGGKTRYVVPTYYGPIYTIFGRANFDLDSITKRQSKLIDRIIEIVREDHAKGETDRYNVDLRGGYRIKNRYIADRIGVHEASLSRALAKIKSVKQ</sequence>
<comment type="caution">
    <text evidence="1">The sequence shown here is derived from an EMBL/GenBank/DDBJ whole genome shotgun (WGS) entry which is preliminary data.</text>
</comment>
<evidence type="ECO:0000313" key="1">
    <source>
        <dbReference type="EMBL" id="MBP1905497.1"/>
    </source>
</evidence>
<organism evidence="1 2">
    <name type="scientific">Paenibacillus turicensis</name>
    <dbReference type="NCBI Taxonomy" id="160487"/>
    <lineage>
        <taxon>Bacteria</taxon>
        <taxon>Bacillati</taxon>
        <taxon>Bacillota</taxon>
        <taxon>Bacilli</taxon>
        <taxon>Bacillales</taxon>
        <taxon>Paenibacillaceae</taxon>
        <taxon>Paenibacillus</taxon>
    </lineage>
</organism>
<reference evidence="1 2" key="1">
    <citation type="submission" date="2021-03" db="EMBL/GenBank/DDBJ databases">
        <title>Genomic Encyclopedia of Type Strains, Phase IV (KMG-IV): sequencing the most valuable type-strain genomes for metagenomic binning, comparative biology and taxonomic classification.</title>
        <authorList>
            <person name="Goeker M."/>
        </authorList>
    </citation>
    <scope>NUCLEOTIDE SEQUENCE [LARGE SCALE GENOMIC DNA]</scope>
    <source>
        <strain evidence="1 2">DSM 14349</strain>
    </source>
</reference>
<name>A0ABS4FSD0_9BACL</name>
<dbReference type="RefSeq" id="WP_210089131.1">
    <property type="nucleotide sequence ID" value="NZ_JAGGKG010000009.1"/>
</dbReference>
<evidence type="ECO:0000313" key="2">
    <source>
        <dbReference type="Proteomes" id="UP001519272"/>
    </source>
</evidence>
<gene>
    <name evidence="1" type="ORF">J2Z32_002127</name>
</gene>
<dbReference type="EMBL" id="JAGGKG010000009">
    <property type="protein sequence ID" value="MBP1905497.1"/>
    <property type="molecule type" value="Genomic_DNA"/>
</dbReference>
<proteinExistence type="predicted"/>
<keyword evidence="2" id="KW-1185">Reference proteome</keyword>